<evidence type="ECO:0000313" key="9">
    <source>
        <dbReference type="Proteomes" id="UP000179283"/>
    </source>
</evidence>
<dbReference type="CDD" id="cd06445">
    <property type="entry name" value="ATase"/>
    <property type="match status" value="1"/>
</dbReference>
<evidence type="ECO:0000256" key="6">
    <source>
        <dbReference type="ARBA" id="ARBA00049348"/>
    </source>
</evidence>
<dbReference type="Proteomes" id="UP000179283">
    <property type="component" value="Unassembled WGS sequence"/>
</dbReference>
<dbReference type="SUPFAM" id="SSF46767">
    <property type="entry name" value="Methylated DNA-protein cysteine methyltransferase, C-terminal domain"/>
    <property type="match status" value="1"/>
</dbReference>
<comment type="catalytic activity">
    <reaction evidence="6">
        <text>a 6-O-methyl-2'-deoxyguanosine in DNA + L-cysteinyl-[protein] = S-methyl-L-cysteinyl-[protein] + a 2'-deoxyguanosine in DNA</text>
        <dbReference type="Rhea" id="RHEA:24000"/>
        <dbReference type="Rhea" id="RHEA-COMP:10131"/>
        <dbReference type="Rhea" id="RHEA-COMP:10132"/>
        <dbReference type="Rhea" id="RHEA-COMP:11367"/>
        <dbReference type="Rhea" id="RHEA-COMP:11368"/>
        <dbReference type="ChEBI" id="CHEBI:29950"/>
        <dbReference type="ChEBI" id="CHEBI:82612"/>
        <dbReference type="ChEBI" id="CHEBI:85445"/>
        <dbReference type="ChEBI" id="CHEBI:85448"/>
        <dbReference type="EC" id="2.1.1.63"/>
    </reaction>
</comment>
<dbReference type="EMBL" id="MHWD01000027">
    <property type="protein sequence ID" value="OHB02988.1"/>
    <property type="molecule type" value="Genomic_DNA"/>
</dbReference>
<proteinExistence type="predicted"/>
<organism evidence="8 9">
    <name type="scientific">Candidatus Zambryskibacteria bacterium RIFCSPLOWO2_01_FULL_43_17</name>
    <dbReference type="NCBI Taxonomy" id="1802760"/>
    <lineage>
        <taxon>Bacteria</taxon>
        <taxon>Candidatus Zambryskiibacteriota</taxon>
    </lineage>
</organism>
<dbReference type="PROSITE" id="PS00374">
    <property type="entry name" value="MGMT"/>
    <property type="match status" value="1"/>
</dbReference>
<evidence type="ECO:0000256" key="3">
    <source>
        <dbReference type="ARBA" id="ARBA00022679"/>
    </source>
</evidence>
<protein>
    <recommendedName>
        <fullName evidence="7">Methylated-DNA-[protein]-cysteine S-methyltransferase DNA binding domain-containing protein</fullName>
    </recommendedName>
</protein>
<evidence type="ECO:0000256" key="2">
    <source>
        <dbReference type="ARBA" id="ARBA00022603"/>
    </source>
</evidence>
<comment type="caution">
    <text evidence="8">The sequence shown here is derived from an EMBL/GenBank/DDBJ whole genome shotgun (WGS) entry which is preliminary data.</text>
</comment>
<comment type="catalytic activity">
    <reaction evidence="1">
        <text>a 4-O-methyl-thymidine in DNA + L-cysteinyl-[protein] = a thymidine in DNA + S-methyl-L-cysteinyl-[protein]</text>
        <dbReference type="Rhea" id="RHEA:53428"/>
        <dbReference type="Rhea" id="RHEA-COMP:10131"/>
        <dbReference type="Rhea" id="RHEA-COMP:10132"/>
        <dbReference type="Rhea" id="RHEA-COMP:13555"/>
        <dbReference type="Rhea" id="RHEA-COMP:13556"/>
        <dbReference type="ChEBI" id="CHEBI:29950"/>
        <dbReference type="ChEBI" id="CHEBI:82612"/>
        <dbReference type="ChEBI" id="CHEBI:137386"/>
        <dbReference type="ChEBI" id="CHEBI:137387"/>
        <dbReference type="EC" id="2.1.1.63"/>
    </reaction>
</comment>
<dbReference type="NCBIfam" id="TIGR00589">
    <property type="entry name" value="ogt"/>
    <property type="match status" value="1"/>
</dbReference>
<keyword evidence="3" id="KW-0808">Transferase</keyword>
<dbReference type="GO" id="GO:0032259">
    <property type="term" value="P:methylation"/>
    <property type="evidence" value="ECO:0007669"/>
    <property type="project" value="UniProtKB-KW"/>
</dbReference>
<evidence type="ECO:0000256" key="5">
    <source>
        <dbReference type="ARBA" id="ARBA00023204"/>
    </source>
</evidence>
<dbReference type="InterPro" id="IPR014048">
    <property type="entry name" value="MethylDNA_cys_MeTrfase_DNA-bd"/>
</dbReference>
<evidence type="ECO:0000256" key="4">
    <source>
        <dbReference type="ARBA" id="ARBA00022763"/>
    </source>
</evidence>
<dbReference type="GO" id="GO:0003908">
    <property type="term" value="F:methylated-DNA-[protein]-cysteine S-methyltransferase activity"/>
    <property type="evidence" value="ECO:0007669"/>
    <property type="project" value="UniProtKB-EC"/>
</dbReference>
<dbReference type="AlphaFoldDB" id="A0A1G2U0C3"/>
<dbReference type="InterPro" id="IPR036217">
    <property type="entry name" value="MethylDNA_cys_MeTrfase_DNAb"/>
</dbReference>
<evidence type="ECO:0000313" key="8">
    <source>
        <dbReference type="EMBL" id="OHB02988.1"/>
    </source>
</evidence>
<evidence type="ECO:0000256" key="1">
    <source>
        <dbReference type="ARBA" id="ARBA00001286"/>
    </source>
</evidence>
<accession>A0A1G2U0C3</accession>
<dbReference type="PANTHER" id="PTHR10815">
    <property type="entry name" value="METHYLATED-DNA--PROTEIN-CYSTEINE METHYLTRANSFERASE"/>
    <property type="match status" value="1"/>
</dbReference>
<keyword evidence="4" id="KW-0227">DNA damage</keyword>
<dbReference type="InterPro" id="IPR001497">
    <property type="entry name" value="MethylDNA_cys_MeTrfase_AS"/>
</dbReference>
<dbReference type="PANTHER" id="PTHR10815:SF13">
    <property type="entry name" value="METHYLATED-DNA--PROTEIN-CYSTEINE METHYLTRANSFERASE"/>
    <property type="match status" value="1"/>
</dbReference>
<keyword evidence="2" id="KW-0489">Methyltransferase</keyword>
<keyword evidence="5" id="KW-0234">DNA repair</keyword>
<evidence type="ECO:0000259" key="7">
    <source>
        <dbReference type="Pfam" id="PF01035"/>
    </source>
</evidence>
<dbReference type="Pfam" id="PF01035">
    <property type="entry name" value="DNA_binding_1"/>
    <property type="match status" value="1"/>
</dbReference>
<dbReference type="Gene3D" id="1.10.10.10">
    <property type="entry name" value="Winged helix-like DNA-binding domain superfamily/Winged helix DNA-binding domain"/>
    <property type="match status" value="1"/>
</dbReference>
<sequence length="85" mass="9601">MQTEFAQKVYKIVSKIPKGKTLSYKQVAKLAGRPLAHRAVGNILNKNRDPKVPCHRVIKSDGTIGGYAWGNWEKRVKLREEGVIE</sequence>
<reference evidence="8 9" key="1">
    <citation type="journal article" date="2016" name="Nat. Commun.">
        <title>Thousands of microbial genomes shed light on interconnected biogeochemical processes in an aquifer system.</title>
        <authorList>
            <person name="Anantharaman K."/>
            <person name="Brown C.T."/>
            <person name="Hug L.A."/>
            <person name="Sharon I."/>
            <person name="Castelle C.J."/>
            <person name="Probst A.J."/>
            <person name="Thomas B.C."/>
            <person name="Singh A."/>
            <person name="Wilkins M.J."/>
            <person name="Karaoz U."/>
            <person name="Brodie E.L."/>
            <person name="Williams K.H."/>
            <person name="Hubbard S.S."/>
            <person name="Banfield J.F."/>
        </authorList>
    </citation>
    <scope>NUCLEOTIDE SEQUENCE [LARGE SCALE GENOMIC DNA]</scope>
</reference>
<feature type="domain" description="Methylated-DNA-[protein]-cysteine S-methyltransferase DNA binding" evidence="7">
    <location>
        <begin position="4"/>
        <end position="83"/>
    </location>
</feature>
<name>A0A1G2U0C3_9BACT</name>
<dbReference type="InterPro" id="IPR036388">
    <property type="entry name" value="WH-like_DNA-bd_sf"/>
</dbReference>
<dbReference type="GO" id="GO:0006281">
    <property type="term" value="P:DNA repair"/>
    <property type="evidence" value="ECO:0007669"/>
    <property type="project" value="UniProtKB-KW"/>
</dbReference>
<gene>
    <name evidence="8" type="ORF">A2920_02860</name>
</gene>